<sequence>MSRGLRLFAPVALLAAVAAVLALRAGREAAELSETDVIEAMVARYLDEGGDDAQRSDCTGRPGTAPAWVVVTCAGEAETLRYAVDRAGRLLSRDVTRRPEA</sequence>
<name>S9QKX2_9RHOB</name>
<accession>S9QKX2</accession>
<dbReference type="EMBL" id="APVH01000032">
    <property type="protein sequence ID" value="EPX80442.1"/>
    <property type="molecule type" value="Genomic_DNA"/>
</dbReference>
<evidence type="ECO:0000256" key="1">
    <source>
        <dbReference type="SAM" id="SignalP"/>
    </source>
</evidence>
<dbReference type="AlphaFoldDB" id="S9QKX2"/>
<evidence type="ECO:0000313" key="3">
    <source>
        <dbReference type="Proteomes" id="UP000015347"/>
    </source>
</evidence>
<evidence type="ECO:0000313" key="2">
    <source>
        <dbReference type="EMBL" id="EPX80442.1"/>
    </source>
</evidence>
<dbReference type="Proteomes" id="UP000015347">
    <property type="component" value="Unassembled WGS sequence"/>
</dbReference>
<protein>
    <submittedName>
        <fullName evidence="2">Uncharacterized protein</fullName>
    </submittedName>
</protein>
<feature type="signal peptide" evidence="1">
    <location>
        <begin position="1"/>
        <end position="29"/>
    </location>
</feature>
<comment type="caution">
    <text evidence="2">The sequence shown here is derived from an EMBL/GenBank/DDBJ whole genome shotgun (WGS) entry which is preliminary data.</text>
</comment>
<feature type="chain" id="PRO_5004555364" evidence="1">
    <location>
        <begin position="30"/>
        <end position="101"/>
    </location>
</feature>
<dbReference type="RefSeq" id="WP_020038726.1">
    <property type="nucleotide sequence ID" value="NZ_KE557277.1"/>
</dbReference>
<keyword evidence="3" id="KW-1185">Reference proteome</keyword>
<dbReference type="HOGENOM" id="CLU_169032_0_0_5"/>
<reference evidence="3" key="1">
    <citation type="journal article" date="2014" name="Stand. Genomic Sci.">
        <title>Genome sequence of the exopolysaccharide-producing Salipiger mucosus type strain (DSM 16094(T)), a moderately halophilic member of the Roseobacter clade.</title>
        <authorList>
            <person name="Riedel T."/>
            <person name="Spring S."/>
            <person name="Fiebig A."/>
            <person name="Petersen J."/>
            <person name="Kyrpides N.C."/>
            <person name="Goker M."/>
            <person name="Klenk H.P."/>
        </authorList>
    </citation>
    <scope>NUCLEOTIDE SEQUENCE [LARGE SCALE GENOMIC DNA]</scope>
    <source>
        <strain evidence="3">DSM 16094</strain>
    </source>
</reference>
<dbReference type="STRING" id="1123237.Salmuc_03758"/>
<gene>
    <name evidence="2" type="ORF">Salmuc_03758</name>
</gene>
<organism evidence="2 3">
    <name type="scientific">Salipiger mucosus DSM 16094</name>
    <dbReference type="NCBI Taxonomy" id="1123237"/>
    <lineage>
        <taxon>Bacteria</taxon>
        <taxon>Pseudomonadati</taxon>
        <taxon>Pseudomonadota</taxon>
        <taxon>Alphaproteobacteria</taxon>
        <taxon>Rhodobacterales</taxon>
        <taxon>Roseobacteraceae</taxon>
        <taxon>Salipiger</taxon>
    </lineage>
</organism>
<keyword evidence="1" id="KW-0732">Signal</keyword>
<proteinExistence type="predicted"/>
<dbReference type="OrthoDB" id="7874631at2"/>